<evidence type="ECO:0000256" key="1">
    <source>
        <dbReference type="ARBA" id="ARBA00010688"/>
    </source>
</evidence>
<dbReference type="PANTHER" id="PTHR43085">
    <property type="entry name" value="HEXOKINASE FAMILY MEMBER"/>
    <property type="match status" value="1"/>
</dbReference>
<protein>
    <submittedName>
        <fullName evidence="7">Carbohydrate kinase</fullName>
    </submittedName>
</protein>
<evidence type="ECO:0000256" key="5">
    <source>
        <dbReference type="ARBA" id="ARBA00022840"/>
    </source>
</evidence>
<dbReference type="PROSITE" id="PS00583">
    <property type="entry name" value="PFKB_KINASES_1"/>
    <property type="match status" value="1"/>
</dbReference>
<dbReference type="Pfam" id="PF00294">
    <property type="entry name" value="PfkB"/>
    <property type="match status" value="1"/>
</dbReference>
<proteinExistence type="inferred from homology"/>
<name>A0A5P2G6R7_9BACT</name>
<dbReference type="InterPro" id="IPR029056">
    <property type="entry name" value="Ribokinase-like"/>
</dbReference>
<organism evidence="7 8">
    <name type="scientific">Rhizosphaericola mali</name>
    <dbReference type="NCBI Taxonomy" id="2545455"/>
    <lineage>
        <taxon>Bacteria</taxon>
        <taxon>Pseudomonadati</taxon>
        <taxon>Bacteroidota</taxon>
        <taxon>Chitinophagia</taxon>
        <taxon>Chitinophagales</taxon>
        <taxon>Chitinophagaceae</taxon>
        <taxon>Rhizosphaericola</taxon>
    </lineage>
</organism>
<dbReference type="Proteomes" id="UP000292424">
    <property type="component" value="Chromosome"/>
</dbReference>
<dbReference type="PANTHER" id="PTHR43085:SF1">
    <property type="entry name" value="PSEUDOURIDINE KINASE-RELATED"/>
    <property type="match status" value="1"/>
</dbReference>
<dbReference type="InterPro" id="IPR002173">
    <property type="entry name" value="Carboh/pur_kinase_PfkB_CS"/>
</dbReference>
<dbReference type="EMBL" id="CP044016">
    <property type="protein sequence ID" value="QES89480.1"/>
    <property type="molecule type" value="Genomic_DNA"/>
</dbReference>
<keyword evidence="2" id="KW-0808">Transferase</keyword>
<dbReference type="SUPFAM" id="SSF53613">
    <property type="entry name" value="Ribokinase-like"/>
    <property type="match status" value="1"/>
</dbReference>
<evidence type="ECO:0000256" key="3">
    <source>
        <dbReference type="ARBA" id="ARBA00022741"/>
    </source>
</evidence>
<keyword evidence="3" id="KW-0547">Nucleotide-binding</keyword>
<dbReference type="PROSITE" id="PS00584">
    <property type="entry name" value="PFKB_KINASES_2"/>
    <property type="match status" value="1"/>
</dbReference>
<keyword evidence="5" id="KW-0067">ATP-binding</keyword>
<evidence type="ECO:0000256" key="2">
    <source>
        <dbReference type="ARBA" id="ARBA00022679"/>
    </source>
</evidence>
<dbReference type="CDD" id="cd01167">
    <property type="entry name" value="bac_FRK"/>
    <property type="match status" value="1"/>
</dbReference>
<dbReference type="OrthoDB" id="9813569at2"/>
<dbReference type="KEGG" id="arac:E0W69_012670"/>
<evidence type="ECO:0000259" key="6">
    <source>
        <dbReference type="Pfam" id="PF00294"/>
    </source>
</evidence>
<dbReference type="InterPro" id="IPR011611">
    <property type="entry name" value="PfkB_dom"/>
</dbReference>
<keyword evidence="4 7" id="KW-0418">Kinase</keyword>
<feature type="domain" description="Carbohydrate kinase PfkB" evidence="6">
    <location>
        <begin position="26"/>
        <end position="278"/>
    </location>
</feature>
<keyword evidence="8" id="KW-1185">Reference proteome</keyword>
<evidence type="ECO:0000256" key="4">
    <source>
        <dbReference type="ARBA" id="ARBA00022777"/>
    </source>
</evidence>
<comment type="similarity">
    <text evidence="1">Belongs to the carbohydrate kinase PfkB family.</text>
</comment>
<reference evidence="7 8" key="1">
    <citation type="submission" date="2019-09" db="EMBL/GenBank/DDBJ databases">
        <title>Complete genome sequence of Arachidicoccus sp. B3-10 isolated from apple orchard soil.</title>
        <authorList>
            <person name="Kim H.S."/>
            <person name="Han K.-I."/>
            <person name="Suh M.K."/>
            <person name="Lee K.C."/>
            <person name="Eom M.K."/>
            <person name="Kim J.-S."/>
            <person name="Kang S.W."/>
            <person name="Sin Y."/>
            <person name="Lee J.-S."/>
        </authorList>
    </citation>
    <scope>NUCLEOTIDE SEQUENCE [LARGE SCALE GENOMIC DNA]</scope>
    <source>
        <strain evidence="7 8">B3-10</strain>
    </source>
</reference>
<dbReference type="GO" id="GO:0016301">
    <property type="term" value="F:kinase activity"/>
    <property type="evidence" value="ECO:0007669"/>
    <property type="project" value="UniProtKB-KW"/>
</dbReference>
<evidence type="ECO:0000313" key="8">
    <source>
        <dbReference type="Proteomes" id="UP000292424"/>
    </source>
</evidence>
<dbReference type="GO" id="GO:0005524">
    <property type="term" value="F:ATP binding"/>
    <property type="evidence" value="ECO:0007669"/>
    <property type="project" value="UniProtKB-KW"/>
</dbReference>
<sequence length="316" mass="35451">MAHTQTNPTTIVCYGEVLWDIFPHARKAGGAPFNVAYNLKQMGVDAHMISRVGKDELGDALLKKIDSWNIPINDIQVDDKLATSTVEAHIDEHNEAHYDIINNVAWDNIQYRQEDAELLSKSSAFVFGSLVTRNETSKNTLHQLIEAAPFRVFDINLRPPFIDLKRLQELLHKANLVKMNKAELRELLAEGGKNYISEEDSMRYLQEKYSLDEILVTKGSKGAVYLNKDTFYRSTAIKVEVVDTVGSGDSFLAGFLSGKFLGLNEENKPLSNACALGAFITNHEGACPDYTMEEFNQFKQEQPAPETTNYSALINQ</sequence>
<dbReference type="RefSeq" id="WP_131330424.1">
    <property type="nucleotide sequence ID" value="NZ_CP044016.1"/>
</dbReference>
<dbReference type="AlphaFoldDB" id="A0A5P2G6R7"/>
<accession>A0A5P2G6R7</accession>
<gene>
    <name evidence="7" type="ORF">E0W69_012670</name>
</gene>
<dbReference type="Gene3D" id="3.40.1190.20">
    <property type="match status" value="1"/>
</dbReference>
<evidence type="ECO:0000313" key="7">
    <source>
        <dbReference type="EMBL" id="QES89480.1"/>
    </source>
</evidence>
<dbReference type="InterPro" id="IPR050306">
    <property type="entry name" value="PfkB_Carbo_kinase"/>
</dbReference>